<accession>A0A0L6URK0</accession>
<dbReference type="Proteomes" id="UP000037035">
    <property type="component" value="Unassembled WGS sequence"/>
</dbReference>
<keyword evidence="2" id="KW-1185">Reference proteome</keyword>
<dbReference type="EMBL" id="LAVV01009135">
    <property type="protein sequence ID" value="KNZ51149.1"/>
    <property type="molecule type" value="Genomic_DNA"/>
</dbReference>
<proteinExistence type="predicted"/>
<dbReference type="AlphaFoldDB" id="A0A0L6URK0"/>
<evidence type="ECO:0000313" key="1">
    <source>
        <dbReference type="EMBL" id="KNZ51149.1"/>
    </source>
</evidence>
<protein>
    <submittedName>
        <fullName evidence="1">Uncharacterized protein</fullName>
    </submittedName>
</protein>
<gene>
    <name evidence="1" type="ORF">VP01_406g5</name>
</gene>
<reference evidence="1 2" key="1">
    <citation type="submission" date="2015-08" db="EMBL/GenBank/DDBJ databases">
        <title>Next Generation Sequencing and Analysis of the Genome of Puccinia sorghi L Schw, the Causal Agent of Maize Common Rust.</title>
        <authorList>
            <person name="Rochi L."/>
            <person name="Burguener G."/>
            <person name="Darino M."/>
            <person name="Turjanski A."/>
            <person name="Kreff E."/>
            <person name="Dieguez M.J."/>
            <person name="Sacco F."/>
        </authorList>
    </citation>
    <scope>NUCLEOTIDE SEQUENCE [LARGE SCALE GENOMIC DNA]</scope>
    <source>
        <strain evidence="1 2">RO10H11247</strain>
    </source>
</reference>
<dbReference type="OrthoDB" id="2505677at2759"/>
<comment type="caution">
    <text evidence="1">The sequence shown here is derived from an EMBL/GenBank/DDBJ whole genome shotgun (WGS) entry which is preliminary data.</text>
</comment>
<name>A0A0L6URK0_9BASI</name>
<sequence>MAGNQSNHSFFITHTQHIQKMLSCITHLSFAVNAWISPNMTAFMAITAHGISPKWNIVDLLVAMPAVKGTRLFLIFY</sequence>
<evidence type="ECO:0000313" key="2">
    <source>
        <dbReference type="Proteomes" id="UP000037035"/>
    </source>
</evidence>
<organism evidence="1 2">
    <name type="scientific">Puccinia sorghi</name>
    <dbReference type="NCBI Taxonomy" id="27349"/>
    <lineage>
        <taxon>Eukaryota</taxon>
        <taxon>Fungi</taxon>
        <taxon>Dikarya</taxon>
        <taxon>Basidiomycota</taxon>
        <taxon>Pucciniomycotina</taxon>
        <taxon>Pucciniomycetes</taxon>
        <taxon>Pucciniales</taxon>
        <taxon>Pucciniaceae</taxon>
        <taxon>Puccinia</taxon>
    </lineage>
</organism>
<dbReference type="VEuPathDB" id="FungiDB:VP01_406g5"/>